<comment type="caution">
    <text evidence="1">The sequence shown here is derived from an EMBL/GenBank/DDBJ whole genome shotgun (WGS) entry which is preliminary data.</text>
</comment>
<proteinExistence type="predicted"/>
<dbReference type="EMBL" id="JASPKY010000046">
    <property type="protein sequence ID" value="KAK9745737.1"/>
    <property type="molecule type" value="Genomic_DNA"/>
</dbReference>
<evidence type="ECO:0000313" key="2">
    <source>
        <dbReference type="Proteomes" id="UP001458880"/>
    </source>
</evidence>
<dbReference type="AlphaFoldDB" id="A0AAW1MI46"/>
<keyword evidence="2" id="KW-1185">Reference proteome</keyword>
<sequence length="126" mass="14637">MHHAAEEIVGYQEERRKEWISSDTWNLISLRKTLKQKINQTLSIDEKSRMKQKINQTLSIDEKSRITKEYSKIHKNIKKSARTDKRKWIDGIATAAEEAAATQNLKELYKSTTSKHSIQDTGIHSI</sequence>
<organism evidence="1 2">
    <name type="scientific">Popillia japonica</name>
    <name type="common">Japanese beetle</name>
    <dbReference type="NCBI Taxonomy" id="7064"/>
    <lineage>
        <taxon>Eukaryota</taxon>
        <taxon>Metazoa</taxon>
        <taxon>Ecdysozoa</taxon>
        <taxon>Arthropoda</taxon>
        <taxon>Hexapoda</taxon>
        <taxon>Insecta</taxon>
        <taxon>Pterygota</taxon>
        <taxon>Neoptera</taxon>
        <taxon>Endopterygota</taxon>
        <taxon>Coleoptera</taxon>
        <taxon>Polyphaga</taxon>
        <taxon>Scarabaeiformia</taxon>
        <taxon>Scarabaeidae</taxon>
        <taxon>Rutelinae</taxon>
        <taxon>Popillia</taxon>
    </lineage>
</organism>
<reference evidence="1 2" key="1">
    <citation type="journal article" date="2024" name="BMC Genomics">
        <title>De novo assembly and annotation of Popillia japonica's genome with initial clues to its potential as an invasive pest.</title>
        <authorList>
            <person name="Cucini C."/>
            <person name="Boschi S."/>
            <person name="Funari R."/>
            <person name="Cardaioli E."/>
            <person name="Iannotti N."/>
            <person name="Marturano G."/>
            <person name="Paoli F."/>
            <person name="Bruttini M."/>
            <person name="Carapelli A."/>
            <person name="Frati F."/>
            <person name="Nardi F."/>
        </authorList>
    </citation>
    <scope>NUCLEOTIDE SEQUENCE [LARGE SCALE GENOMIC DNA]</scope>
    <source>
        <strain evidence="1">DMR45628</strain>
    </source>
</reference>
<gene>
    <name evidence="1" type="ORF">QE152_g6662</name>
</gene>
<name>A0AAW1MI46_POPJA</name>
<evidence type="ECO:0000313" key="1">
    <source>
        <dbReference type="EMBL" id="KAK9745737.1"/>
    </source>
</evidence>
<accession>A0AAW1MI46</accession>
<protein>
    <submittedName>
        <fullName evidence="1">Uncharacterized protein</fullName>
    </submittedName>
</protein>
<dbReference type="Proteomes" id="UP001458880">
    <property type="component" value="Unassembled WGS sequence"/>
</dbReference>